<evidence type="ECO:0000256" key="2">
    <source>
        <dbReference type="ARBA" id="ARBA00005954"/>
    </source>
</evidence>
<dbReference type="STRING" id="763407.A0A167QP77"/>
<dbReference type="VEuPathDB" id="FungiDB:PHYBLDRAFT_121613"/>
<dbReference type="PANTHER" id="PTHR36562">
    <property type="entry name" value="SERINE/ARGININE REPETITIVE MATRIX 2"/>
    <property type="match status" value="1"/>
</dbReference>
<organism evidence="9 10">
    <name type="scientific">Phycomyces blakesleeanus (strain ATCC 8743b / DSM 1359 / FGSC 10004 / NBRC 33097 / NRRL 1555)</name>
    <dbReference type="NCBI Taxonomy" id="763407"/>
    <lineage>
        <taxon>Eukaryota</taxon>
        <taxon>Fungi</taxon>
        <taxon>Fungi incertae sedis</taxon>
        <taxon>Mucoromycota</taxon>
        <taxon>Mucoromycotina</taxon>
        <taxon>Mucoromycetes</taxon>
        <taxon>Mucorales</taxon>
        <taxon>Phycomycetaceae</taxon>
        <taxon>Phycomyces</taxon>
    </lineage>
</organism>
<dbReference type="Proteomes" id="UP000077315">
    <property type="component" value="Unassembled WGS sequence"/>
</dbReference>
<evidence type="ECO:0000256" key="5">
    <source>
        <dbReference type="ARBA" id="ARBA00023187"/>
    </source>
</evidence>
<name>A0A167QP77_PHYB8</name>
<dbReference type="Pfam" id="PF08312">
    <property type="entry name" value="cwf21"/>
    <property type="match status" value="1"/>
</dbReference>
<dbReference type="GO" id="GO:0006397">
    <property type="term" value="P:mRNA processing"/>
    <property type="evidence" value="ECO:0007669"/>
    <property type="project" value="UniProtKB-KW"/>
</dbReference>
<evidence type="ECO:0000256" key="3">
    <source>
        <dbReference type="ARBA" id="ARBA00022664"/>
    </source>
</evidence>
<dbReference type="InterPro" id="IPR051372">
    <property type="entry name" value="CWC21"/>
</dbReference>
<evidence type="ECO:0000259" key="8">
    <source>
        <dbReference type="SMART" id="SM01115"/>
    </source>
</evidence>
<keyword evidence="4" id="KW-0747">Spliceosome</keyword>
<dbReference type="InParanoid" id="A0A167QP77"/>
<feature type="domain" description="CWF21" evidence="8">
    <location>
        <begin position="57"/>
        <end position="102"/>
    </location>
</feature>
<protein>
    <recommendedName>
        <fullName evidence="8">CWF21 domain-containing protein</fullName>
    </recommendedName>
</protein>
<keyword evidence="5" id="KW-0508">mRNA splicing</keyword>
<dbReference type="EMBL" id="KV440972">
    <property type="protein sequence ID" value="OAD80000.1"/>
    <property type="molecule type" value="Genomic_DNA"/>
</dbReference>
<dbReference type="GO" id="GO:0008380">
    <property type="term" value="P:RNA splicing"/>
    <property type="evidence" value="ECO:0007669"/>
    <property type="project" value="UniProtKB-KW"/>
</dbReference>
<dbReference type="GO" id="GO:0005681">
    <property type="term" value="C:spliceosomal complex"/>
    <property type="evidence" value="ECO:0007669"/>
    <property type="project" value="UniProtKB-KW"/>
</dbReference>
<evidence type="ECO:0000313" key="10">
    <source>
        <dbReference type="Proteomes" id="UP000077315"/>
    </source>
</evidence>
<accession>A0A167QP77</accession>
<keyword evidence="3" id="KW-0507">mRNA processing</keyword>
<dbReference type="CDD" id="cd21372">
    <property type="entry name" value="cwf21_CWC21-like"/>
    <property type="match status" value="1"/>
</dbReference>
<feature type="region of interest" description="Disordered" evidence="7">
    <location>
        <begin position="25"/>
        <end position="49"/>
    </location>
</feature>
<dbReference type="OrthoDB" id="10267305at2759"/>
<dbReference type="RefSeq" id="XP_018298040.1">
    <property type="nucleotide sequence ID" value="XM_018428817.1"/>
</dbReference>
<feature type="compositionally biased region" description="Basic and acidic residues" evidence="7">
    <location>
        <begin position="30"/>
        <end position="43"/>
    </location>
</feature>
<dbReference type="PANTHER" id="PTHR36562:SF5">
    <property type="entry name" value="SERINE_ARGININE REPETITIVE MATRIX 2"/>
    <property type="match status" value="1"/>
</dbReference>
<evidence type="ECO:0000256" key="4">
    <source>
        <dbReference type="ARBA" id="ARBA00022728"/>
    </source>
</evidence>
<evidence type="ECO:0000313" key="9">
    <source>
        <dbReference type="EMBL" id="OAD80000.1"/>
    </source>
</evidence>
<sequence>MYNGIGLSTPRGSGTNGYVVRNLSFVRPPPTDRNDRLSSHDFKAPMPEIRQPNQEILLHDRKRKVEVQCMELQIELEDEGLSEDEIEEKVQELRTRLNKNIDKILPRDAKDLMEHETHQRTAAKEIENKKMMKALNIKKAD</sequence>
<gene>
    <name evidence="9" type="ORF">PHYBLDRAFT_121613</name>
</gene>
<keyword evidence="6" id="KW-0539">Nucleus</keyword>
<dbReference type="GeneID" id="28989723"/>
<evidence type="ECO:0000256" key="6">
    <source>
        <dbReference type="ARBA" id="ARBA00023242"/>
    </source>
</evidence>
<evidence type="ECO:0000256" key="1">
    <source>
        <dbReference type="ARBA" id="ARBA00004123"/>
    </source>
</evidence>
<comment type="similarity">
    <text evidence="2">Belongs to the CWC21 family.</text>
</comment>
<evidence type="ECO:0000256" key="7">
    <source>
        <dbReference type="SAM" id="MobiDB-lite"/>
    </source>
</evidence>
<dbReference type="Gene3D" id="6.10.140.420">
    <property type="match status" value="1"/>
</dbReference>
<reference evidence="10" key="1">
    <citation type="submission" date="2015-06" db="EMBL/GenBank/DDBJ databases">
        <title>Expansion of signal transduction pathways in fungi by whole-genome duplication.</title>
        <authorList>
            <consortium name="DOE Joint Genome Institute"/>
            <person name="Corrochano L.M."/>
            <person name="Kuo A."/>
            <person name="Marcet-Houben M."/>
            <person name="Polaino S."/>
            <person name="Salamov A."/>
            <person name="Villalobos J.M."/>
            <person name="Alvarez M.I."/>
            <person name="Avalos J."/>
            <person name="Benito E.P."/>
            <person name="Benoit I."/>
            <person name="Burger G."/>
            <person name="Camino L.P."/>
            <person name="Canovas D."/>
            <person name="Cerda-Olmedo E."/>
            <person name="Cheng J.-F."/>
            <person name="Dominguez A."/>
            <person name="Elias M."/>
            <person name="Eslava A.P."/>
            <person name="Glaser F."/>
            <person name="Grimwood J."/>
            <person name="Gutierrez G."/>
            <person name="Heitman J."/>
            <person name="Henrissat B."/>
            <person name="Iturriaga E.A."/>
            <person name="Lang B.F."/>
            <person name="Lavin J.L."/>
            <person name="Lee S."/>
            <person name="Li W."/>
            <person name="Lindquist E."/>
            <person name="Lopez-Garcia S."/>
            <person name="Luque E.M."/>
            <person name="Marcos A.T."/>
            <person name="Martin J."/>
            <person name="McCluskey K."/>
            <person name="Medina H.R."/>
            <person name="Miralles-Duran A."/>
            <person name="Miyazaki A."/>
            <person name="Munoz-Torres E."/>
            <person name="Oguiza J.A."/>
            <person name="Ohm R."/>
            <person name="Olmedo M."/>
            <person name="Orejas M."/>
            <person name="Ortiz-Castellanos L."/>
            <person name="Pisabarro A.G."/>
            <person name="Rodriguez-Romero J."/>
            <person name="Ruiz-Herrera J."/>
            <person name="Ruiz-Vazquez R."/>
            <person name="Sanz C."/>
            <person name="Schackwitz W."/>
            <person name="Schmutz J."/>
            <person name="Shahriari M."/>
            <person name="Shelest E."/>
            <person name="Silva-Franco F."/>
            <person name="Soanes D."/>
            <person name="Syed K."/>
            <person name="Tagua V.G."/>
            <person name="Talbot N.J."/>
            <person name="Thon M."/>
            <person name="De vries R.P."/>
            <person name="Wiebenga A."/>
            <person name="Yadav J.S."/>
            <person name="Braun E.L."/>
            <person name="Baker S."/>
            <person name="Garre V."/>
            <person name="Horwitz B."/>
            <person name="Torres-Martinez S."/>
            <person name="Idnurm A."/>
            <person name="Herrera-Estrella A."/>
            <person name="Gabaldon T."/>
            <person name="Grigoriev I.V."/>
        </authorList>
    </citation>
    <scope>NUCLEOTIDE SEQUENCE [LARGE SCALE GENOMIC DNA]</scope>
    <source>
        <strain evidence="10">NRRL 1555(-)</strain>
    </source>
</reference>
<comment type="subcellular location">
    <subcellularLocation>
        <location evidence="1">Nucleus</location>
    </subcellularLocation>
</comment>
<dbReference type="InterPro" id="IPR013170">
    <property type="entry name" value="mRNA_splic_Cwf21_dom"/>
</dbReference>
<proteinExistence type="inferred from homology"/>
<dbReference type="SMART" id="SM01115">
    <property type="entry name" value="cwf21"/>
    <property type="match status" value="1"/>
</dbReference>
<dbReference type="AlphaFoldDB" id="A0A167QP77"/>
<keyword evidence="10" id="KW-1185">Reference proteome</keyword>